<dbReference type="SUPFAM" id="SSF52402">
    <property type="entry name" value="Adenine nucleotide alpha hydrolases-like"/>
    <property type="match status" value="1"/>
</dbReference>
<dbReference type="NCBIfam" id="TIGR00290">
    <property type="entry name" value="MJ0570_dom"/>
    <property type="match status" value="1"/>
</dbReference>
<proteinExistence type="predicted"/>
<dbReference type="InterPro" id="IPR030662">
    <property type="entry name" value="DPH6/MJ0570"/>
</dbReference>
<dbReference type="PIRSF" id="PIRSF039123">
    <property type="entry name" value="Diphthamide_synthase"/>
    <property type="match status" value="1"/>
</dbReference>
<accession>A0A7J3SL18</accession>
<feature type="domain" description="Diphthamide synthase" evidence="1">
    <location>
        <begin position="4"/>
        <end position="219"/>
    </location>
</feature>
<dbReference type="AlphaFoldDB" id="A0A7J3SL18"/>
<dbReference type="InterPro" id="IPR002761">
    <property type="entry name" value="Diphthami_syn_dom"/>
</dbReference>
<dbReference type="Gene3D" id="3.40.50.620">
    <property type="entry name" value="HUPs"/>
    <property type="match status" value="1"/>
</dbReference>
<dbReference type="InterPro" id="IPR022427">
    <property type="entry name" value="MJ0570_ATP-bd"/>
</dbReference>
<dbReference type="InterPro" id="IPR014729">
    <property type="entry name" value="Rossmann-like_a/b/a_fold"/>
</dbReference>
<dbReference type="EMBL" id="DTLS01000089">
    <property type="protein sequence ID" value="HGZ60217.1"/>
    <property type="molecule type" value="Genomic_DNA"/>
</dbReference>
<dbReference type="Gene3D" id="3.90.1490.10">
    <property type="entry name" value="putative n-type atp pyrophosphatase, domain 2"/>
    <property type="match status" value="1"/>
</dbReference>
<reference evidence="2" key="1">
    <citation type="journal article" date="2020" name="mSystems">
        <title>Genome- and Community-Level Interaction Insights into Carbon Utilization and Element Cycling Functions of Hydrothermarchaeota in Hydrothermal Sediment.</title>
        <authorList>
            <person name="Zhou Z."/>
            <person name="Liu Y."/>
            <person name="Xu W."/>
            <person name="Pan J."/>
            <person name="Luo Z.H."/>
            <person name="Li M."/>
        </authorList>
    </citation>
    <scope>NUCLEOTIDE SEQUENCE [LARGE SCALE GENOMIC DNA]</scope>
    <source>
        <strain evidence="2">SpSt-885</strain>
    </source>
</reference>
<dbReference type="PANTHER" id="PTHR12196">
    <property type="entry name" value="DOMAIN OF UNKNOWN FUNCTION 71 DUF71 -CONTAINING PROTEIN"/>
    <property type="match status" value="1"/>
</dbReference>
<evidence type="ECO:0000313" key="2">
    <source>
        <dbReference type="EMBL" id="HGZ60217.1"/>
    </source>
</evidence>
<dbReference type="GO" id="GO:0017183">
    <property type="term" value="P:protein histidyl modification to diphthamide"/>
    <property type="evidence" value="ECO:0007669"/>
    <property type="project" value="TreeGrafter"/>
</dbReference>
<dbReference type="CDD" id="cd01994">
    <property type="entry name" value="AANH_PF0828-like"/>
    <property type="match status" value="1"/>
</dbReference>
<dbReference type="Pfam" id="PF01902">
    <property type="entry name" value="Diphthami_syn_2"/>
    <property type="match status" value="1"/>
</dbReference>
<comment type="caution">
    <text evidence="2">The sequence shown here is derived from an EMBL/GenBank/DDBJ whole genome shotgun (WGS) entry which is preliminary data.</text>
</comment>
<evidence type="ECO:0000259" key="1">
    <source>
        <dbReference type="Pfam" id="PF01902"/>
    </source>
</evidence>
<keyword evidence="2" id="KW-0436">Ligase</keyword>
<name>A0A7J3SL18_9CREN</name>
<organism evidence="2">
    <name type="scientific">Fervidicoccus fontis</name>
    <dbReference type="NCBI Taxonomy" id="683846"/>
    <lineage>
        <taxon>Archaea</taxon>
        <taxon>Thermoproteota</taxon>
        <taxon>Thermoprotei</taxon>
        <taxon>Fervidicoccales</taxon>
        <taxon>Fervidicoccaceae</taxon>
        <taxon>Fervidicoccus</taxon>
    </lineage>
</organism>
<dbReference type="PANTHER" id="PTHR12196:SF2">
    <property type="entry name" value="DIPHTHINE--AMMONIA LIGASE"/>
    <property type="match status" value="1"/>
</dbReference>
<dbReference type="GO" id="GO:0017178">
    <property type="term" value="F:diphthine-ammonia ligase activity"/>
    <property type="evidence" value="ECO:0007669"/>
    <property type="project" value="UniProtKB-EC"/>
</dbReference>
<dbReference type="EC" id="6.3.1.14" evidence="2"/>
<protein>
    <submittedName>
        <fullName evidence="2">Diphthine--ammonia ligase</fullName>
        <ecNumber evidence="2">6.3.1.14</ecNumber>
    </submittedName>
</protein>
<gene>
    <name evidence="2" type="ORF">ENW83_03305</name>
</gene>
<sequence length="232" mass="26601">MSLKLCVLFTGGKDSMFAFHISKLVGHEIECISAVKPKSPDSMLYHSPGIEHLKIYEKAIGLPLFLYEGTGNEELDFEEMLKSIKLEYNIDGVATGAIDSDYQFIRFQLILRRLGLKMFAPLWHKDQEEYMRRLPKYGFKYIITKISALGIPHSLLGKEIDDKATENIINLSKKYGFNPAFEGGEAETMVLDAPLMRCKIDVKGNIIKSSEFEWYYSIYDINCLEKRQSTME</sequence>
<dbReference type="NCBIfam" id="TIGR03679">
    <property type="entry name" value="arCOG00187"/>
    <property type="match status" value="1"/>
</dbReference>